<comment type="caution">
    <text evidence="2">The sequence shown here is derived from an EMBL/GenBank/DDBJ whole genome shotgun (WGS) entry which is preliminary data.</text>
</comment>
<sequence length="166" mass="19841">MRHYQLTLQPEEELMAKVFETPLVHAWRFFLLGLWTLLPFFFLFPLLQRGILGVIIFLAVASSGAFLLFYVYDQWKHTLLFITDRRVIDVEQRGWMNFEVFEVRHGQVKDVEVKRRGPWAHVFSYGNLEIEILQSSENLLFPRVRNAKRIQYLLLDLRDYTQGLLH</sequence>
<evidence type="ECO:0008006" key="4">
    <source>
        <dbReference type="Google" id="ProtNLM"/>
    </source>
</evidence>
<keyword evidence="1" id="KW-0472">Membrane</keyword>
<dbReference type="EMBL" id="LCMG01000002">
    <property type="protein sequence ID" value="KKU34276.1"/>
    <property type="molecule type" value="Genomic_DNA"/>
</dbReference>
<evidence type="ECO:0000256" key="1">
    <source>
        <dbReference type="SAM" id="Phobius"/>
    </source>
</evidence>
<protein>
    <recommendedName>
        <fullName evidence="4">DUF304 domain-containing protein</fullName>
    </recommendedName>
</protein>
<evidence type="ECO:0000313" key="3">
    <source>
        <dbReference type="Proteomes" id="UP000034705"/>
    </source>
</evidence>
<dbReference type="AlphaFoldDB" id="A0A0G1PNE4"/>
<name>A0A0G1PNE4_9BACT</name>
<reference evidence="2 3" key="1">
    <citation type="journal article" date="2015" name="Nature">
        <title>rRNA introns, odd ribosomes, and small enigmatic genomes across a large radiation of phyla.</title>
        <authorList>
            <person name="Brown C.T."/>
            <person name="Hug L.A."/>
            <person name="Thomas B.C."/>
            <person name="Sharon I."/>
            <person name="Castelle C.J."/>
            <person name="Singh A."/>
            <person name="Wilkins M.J."/>
            <person name="Williams K.H."/>
            <person name="Banfield J.F."/>
        </authorList>
    </citation>
    <scope>NUCLEOTIDE SEQUENCE [LARGE SCALE GENOMIC DNA]</scope>
</reference>
<keyword evidence="1" id="KW-0812">Transmembrane</keyword>
<feature type="transmembrane region" description="Helical" evidence="1">
    <location>
        <begin position="25"/>
        <end position="44"/>
    </location>
</feature>
<dbReference type="Proteomes" id="UP000034705">
    <property type="component" value="Unassembled WGS sequence"/>
</dbReference>
<organism evidence="2 3">
    <name type="scientific">Candidatus Uhrbacteria bacterium GW2011_GWF2_46_218</name>
    <dbReference type="NCBI Taxonomy" id="1619001"/>
    <lineage>
        <taxon>Bacteria</taxon>
        <taxon>Candidatus Uhriibacteriota</taxon>
    </lineage>
</organism>
<gene>
    <name evidence="2" type="ORF">UX45_C0002G0073</name>
</gene>
<keyword evidence="1" id="KW-1133">Transmembrane helix</keyword>
<proteinExistence type="predicted"/>
<accession>A0A0G1PNE4</accession>
<evidence type="ECO:0000313" key="2">
    <source>
        <dbReference type="EMBL" id="KKU34276.1"/>
    </source>
</evidence>
<feature type="transmembrane region" description="Helical" evidence="1">
    <location>
        <begin position="51"/>
        <end position="72"/>
    </location>
</feature>